<feature type="binding site" evidence="10">
    <location>
        <position position="76"/>
    </location>
    <ligand>
        <name>4-amino-2-methyl-5-(diphosphooxymethyl)pyrimidine</name>
        <dbReference type="ChEBI" id="CHEBI:57841"/>
    </ligand>
</feature>
<dbReference type="InterPro" id="IPR022998">
    <property type="entry name" value="ThiamineP_synth_TenI"/>
</dbReference>
<evidence type="ECO:0000256" key="3">
    <source>
        <dbReference type="ARBA" id="ARBA00022679"/>
    </source>
</evidence>
<dbReference type="NCBIfam" id="TIGR00693">
    <property type="entry name" value="thiE"/>
    <property type="match status" value="1"/>
</dbReference>
<keyword evidence="5 10" id="KW-0460">Magnesium</keyword>
<comment type="similarity">
    <text evidence="10 11">Belongs to the thiamine-phosphate synthase family.</text>
</comment>
<evidence type="ECO:0000256" key="10">
    <source>
        <dbReference type="HAMAP-Rule" id="MF_00097"/>
    </source>
</evidence>
<keyword evidence="15" id="KW-1185">Reference proteome</keyword>
<dbReference type="GO" id="GO:0000287">
    <property type="term" value="F:magnesium ion binding"/>
    <property type="evidence" value="ECO:0007669"/>
    <property type="project" value="UniProtKB-UniRule"/>
</dbReference>
<feature type="binding site" evidence="10">
    <location>
        <position position="96"/>
    </location>
    <ligand>
        <name>Mg(2+)</name>
        <dbReference type="ChEBI" id="CHEBI:18420"/>
    </ligand>
</feature>
<comment type="catalytic activity">
    <reaction evidence="7 10 11">
        <text>4-methyl-5-(2-phosphooxyethyl)-thiazole + 4-amino-2-methyl-5-(diphosphooxymethyl)pyrimidine + H(+) = thiamine phosphate + diphosphate</text>
        <dbReference type="Rhea" id="RHEA:22328"/>
        <dbReference type="ChEBI" id="CHEBI:15378"/>
        <dbReference type="ChEBI" id="CHEBI:33019"/>
        <dbReference type="ChEBI" id="CHEBI:37575"/>
        <dbReference type="ChEBI" id="CHEBI:57841"/>
        <dbReference type="ChEBI" id="CHEBI:58296"/>
        <dbReference type="EC" id="2.5.1.3"/>
    </reaction>
</comment>
<feature type="binding site" evidence="10">
    <location>
        <position position="172"/>
    </location>
    <ligand>
        <name>2-[(2R,5Z)-2-carboxy-4-methylthiazol-5(2H)-ylidene]ethyl phosphate</name>
        <dbReference type="ChEBI" id="CHEBI:62899"/>
    </ligand>
</feature>
<dbReference type="Pfam" id="PF02581">
    <property type="entry name" value="TMP-TENI"/>
    <property type="match status" value="1"/>
</dbReference>
<feature type="binding site" evidence="10">
    <location>
        <position position="77"/>
    </location>
    <ligand>
        <name>Mg(2+)</name>
        <dbReference type="ChEBI" id="CHEBI:18420"/>
    </ligand>
</feature>
<dbReference type="STRING" id="284577.SAMN05216571_10374"/>
<dbReference type="InterPro" id="IPR036206">
    <property type="entry name" value="ThiamineP_synth_sf"/>
</dbReference>
<dbReference type="InterPro" id="IPR034291">
    <property type="entry name" value="TMP_synthase"/>
</dbReference>
<dbReference type="Gene3D" id="3.20.20.70">
    <property type="entry name" value="Aldolase class I"/>
    <property type="match status" value="1"/>
</dbReference>
<dbReference type="PANTHER" id="PTHR20857:SF23">
    <property type="entry name" value="THIAMINE BIOSYNTHETIC BIFUNCTIONAL ENZYME"/>
    <property type="match status" value="1"/>
</dbReference>
<evidence type="ECO:0000256" key="11">
    <source>
        <dbReference type="RuleBase" id="RU003826"/>
    </source>
</evidence>
<dbReference type="CDD" id="cd00564">
    <property type="entry name" value="TMP_TenI"/>
    <property type="match status" value="1"/>
</dbReference>
<evidence type="ECO:0000256" key="12">
    <source>
        <dbReference type="RuleBase" id="RU004253"/>
    </source>
</evidence>
<evidence type="ECO:0000256" key="9">
    <source>
        <dbReference type="ARBA" id="ARBA00047883"/>
    </source>
</evidence>
<dbReference type="SUPFAM" id="SSF51391">
    <property type="entry name" value="Thiamin phosphate synthase"/>
    <property type="match status" value="1"/>
</dbReference>
<dbReference type="AlphaFoldDB" id="A0A1G7Q6H2"/>
<dbReference type="GO" id="GO:0009229">
    <property type="term" value="P:thiamine diphosphate biosynthetic process"/>
    <property type="evidence" value="ECO:0007669"/>
    <property type="project" value="UniProtKB-UniRule"/>
</dbReference>
<comment type="pathway">
    <text evidence="2 10 12">Cofactor biosynthesis; thiamine diphosphate biosynthesis; thiamine phosphate from 4-amino-2-methyl-5-diphosphomethylpyrimidine and 4-methyl-5-(2-phosphoethyl)-thiazole: step 1/1.</text>
</comment>
<keyword evidence="4 10" id="KW-0479">Metal-binding</keyword>
<dbReference type="HAMAP" id="MF_00097">
    <property type="entry name" value="TMP_synthase"/>
    <property type="match status" value="1"/>
</dbReference>
<comment type="catalytic activity">
    <reaction evidence="9 10 11">
        <text>2-[(2R,5Z)-2-carboxy-4-methylthiazol-5(2H)-ylidene]ethyl phosphate + 4-amino-2-methyl-5-(diphosphooxymethyl)pyrimidine + 2 H(+) = thiamine phosphate + CO2 + diphosphate</text>
        <dbReference type="Rhea" id="RHEA:47844"/>
        <dbReference type="ChEBI" id="CHEBI:15378"/>
        <dbReference type="ChEBI" id="CHEBI:16526"/>
        <dbReference type="ChEBI" id="CHEBI:33019"/>
        <dbReference type="ChEBI" id="CHEBI:37575"/>
        <dbReference type="ChEBI" id="CHEBI:57841"/>
        <dbReference type="ChEBI" id="CHEBI:62899"/>
        <dbReference type="EC" id="2.5.1.3"/>
    </reaction>
</comment>
<feature type="binding site" evidence="10">
    <location>
        <begin position="192"/>
        <end position="193"/>
    </location>
    <ligand>
        <name>2-[(2R,5Z)-2-carboxy-4-methylthiazol-5(2H)-ylidene]ethyl phosphate</name>
        <dbReference type="ChEBI" id="CHEBI:62899"/>
    </ligand>
</feature>
<comment type="function">
    <text evidence="1 10">Condenses 4-methyl-5-(beta-hydroxyethyl)thiazole monophosphate (THZ-P) and 2-methyl-4-amino-5-hydroxymethyl pyrimidine pyrophosphate (HMP-PP) to form thiamine monophosphate (TMP).</text>
</comment>
<evidence type="ECO:0000256" key="4">
    <source>
        <dbReference type="ARBA" id="ARBA00022723"/>
    </source>
</evidence>
<evidence type="ECO:0000256" key="7">
    <source>
        <dbReference type="ARBA" id="ARBA00047334"/>
    </source>
</evidence>
<comment type="catalytic activity">
    <reaction evidence="8 10 11">
        <text>2-(2-carboxy-4-methylthiazol-5-yl)ethyl phosphate + 4-amino-2-methyl-5-(diphosphooxymethyl)pyrimidine + 2 H(+) = thiamine phosphate + CO2 + diphosphate</text>
        <dbReference type="Rhea" id="RHEA:47848"/>
        <dbReference type="ChEBI" id="CHEBI:15378"/>
        <dbReference type="ChEBI" id="CHEBI:16526"/>
        <dbReference type="ChEBI" id="CHEBI:33019"/>
        <dbReference type="ChEBI" id="CHEBI:37575"/>
        <dbReference type="ChEBI" id="CHEBI:57841"/>
        <dbReference type="ChEBI" id="CHEBI:62890"/>
        <dbReference type="EC" id="2.5.1.3"/>
    </reaction>
</comment>
<evidence type="ECO:0000256" key="1">
    <source>
        <dbReference type="ARBA" id="ARBA00003814"/>
    </source>
</evidence>
<feature type="binding site" evidence="10">
    <location>
        <position position="115"/>
    </location>
    <ligand>
        <name>4-amino-2-methyl-5-(diphosphooxymethyl)pyrimidine</name>
        <dbReference type="ChEBI" id="CHEBI:57841"/>
    </ligand>
</feature>
<proteinExistence type="inferred from homology"/>
<dbReference type="FunFam" id="3.20.20.70:FF:000096">
    <property type="entry name" value="Thiamine-phosphate synthase"/>
    <property type="match status" value="1"/>
</dbReference>
<dbReference type="OrthoDB" id="9789949at2"/>
<dbReference type="EC" id="2.5.1.3" evidence="10"/>
<dbReference type="GO" id="GO:0004789">
    <property type="term" value="F:thiamine-phosphate diphosphorylase activity"/>
    <property type="evidence" value="ECO:0007669"/>
    <property type="project" value="UniProtKB-UniRule"/>
</dbReference>
<feature type="binding site" evidence="10">
    <location>
        <begin position="44"/>
        <end position="48"/>
    </location>
    <ligand>
        <name>4-amino-2-methyl-5-(diphosphooxymethyl)pyrimidine</name>
        <dbReference type="ChEBI" id="CHEBI:57841"/>
    </ligand>
</feature>
<protein>
    <recommendedName>
        <fullName evidence="10">Thiamine-phosphate synthase</fullName>
        <shortName evidence="10">TP synthase</shortName>
        <shortName evidence="10">TPS</shortName>
        <ecNumber evidence="10">2.5.1.3</ecNumber>
    </recommendedName>
    <alternativeName>
        <fullName evidence="10">Thiamine-phosphate pyrophosphorylase</fullName>
        <shortName evidence="10">TMP pyrophosphorylase</shortName>
        <shortName evidence="10">TMP-PPase</shortName>
    </alternativeName>
</protein>
<feature type="binding site" evidence="10">
    <location>
        <position position="144"/>
    </location>
    <ligand>
        <name>4-amino-2-methyl-5-(diphosphooxymethyl)pyrimidine</name>
        <dbReference type="ChEBI" id="CHEBI:57841"/>
    </ligand>
</feature>
<evidence type="ECO:0000256" key="6">
    <source>
        <dbReference type="ARBA" id="ARBA00022977"/>
    </source>
</evidence>
<keyword evidence="3 10" id="KW-0808">Transferase</keyword>
<gene>
    <name evidence="10" type="primary">thiE</name>
    <name evidence="14" type="ORF">SAMN05216571_10374</name>
</gene>
<name>A0A1G7Q6H2_9GAMM</name>
<dbReference type="GO" id="GO:0009228">
    <property type="term" value="P:thiamine biosynthetic process"/>
    <property type="evidence" value="ECO:0007669"/>
    <property type="project" value="UniProtKB-KW"/>
</dbReference>
<accession>A0A1G7Q6H2</accession>
<dbReference type="EMBL" id="FNCI01000003">
    <property type="protein sequence ID" value="SDF93539.1"/>
    <property type="molecule type" value="Genomic_DNA"/>
</dbReference>
<dbReference type="RefSeq" id="WP_092523737.1">
    <property type="nucleotide sequence ID" value="NZ_FNCI01000003.1"/>
</dbReference>
<dbReference type="PANTHER" id="PTHR20857">
    <property type="entry name" value="THIAMINE-PHOSPHATE PYROPHOSPHORYLASE"/>
    <property type="match status" value="1"/>
</dbReference>
<evidence type="ECO:0000256" key="2">
    <source>
        <dbReference type="ARBA" id="ARBA00005165"/>
    </source>
</evidence>
<dbReference type="Proteomes" id="UP000198641">
    <property type="component" value="Unassembled WGS sequence"/>
</dbReference>
<evidence type="ECO:0000256" key="5">
    <source>
        <dbReference type="ARBA" id="ARBA00022842"/>
    </source>
</evidence>
<dbReference type="GO" id="GO:0005737">
    <property type="term" value="C:cytoplasm"/>
    <property type="evidence" value="ECO:0007669"/>
    <property type="project" value="TreeGrafter"/>
</dbReference>
<organism evidence="14 15">
    <name type="scientific">Onishia taeanensis</name>
    <dbReference type="NCBI Taxonomy" id="284577"/>
    <lineage>
        <taxon>Bacteria</taxon>
        <taxon>Pseudomonadati</taxon>
        <taxon>Pseudomonadota</taxon>
        <taxon>Gammaproteobacteria</taxon>
        <taxon>Oceanospirillales</taxon>
        <taxon>Halomonadaceae</taxon>
        <taxon>Onishia</taxon>
    </lineage>
</organism>
<evidence type="ECO:0000313" key="14">
    <source>
        <dbReference type="EMBL" id="SDF93539.1"/>
    </source>
</evidence>
<dbReference type="InterPro" id="IPR013785">
    <property type="entry name" value="Aldolase_TIM"/>
</dbReference>
<feature type="domain" description="Thiamine phosphate synthase/TenI" evidence="13">
    <location>
        <begin position="14"/>
        <end position="195"/>
    </location>
</feature>
<comment type="cofactor">
    <cofactor evidence="10">
        <name>Mg(2+)</name>
        <dbReference type="ChEBI" id="CHEBI:18420"/>
    </cofactor>
    <text evidence="10">Binds 1 Mg(2+) ion per subunit.</text>
</comment>
<evidence type="ECO:0000259" key="13">
    <source>
        <dbReference type="Pfam" id="PF02581"/>
    </source>
</evidence>
<evidence type="ECO:0000313" key="15">
    <source>
        <dbReference type="Proteomes" id="UP000198641"/>
    </source>
</evidence>
<reference evidence="14 15" key="1">
    <citation type="submission" date="2016-10" db="EMBL/GenBank/DDBJ databases">
        <authorList>
            <person name="de Groot N.N."/>
        </authorList>
    </citation>
    <scope>NUCLEOTIDE SEQUENCE [LARGE SCALE GENOMIC DNA]</scope>
    <source>
        <strain evidence="14 15">BH539</strain>
    </source>
</reference>
<feature type="binding site" evidence="10">
    <location>
        <begin position="141"/>
        <end position="143"/>
    </location>
    <ligand>
        <name>2-[(2R,5Z)-2-carboxy-4-methylthiazol-5(2H)-ylidene]ethyl phosphate</name>
        <dbReference type="ChEBI" id="CHEBI:62899"/>
    </ligand>
</feature>
<keyword evidence="6 10" id="KW-0784">Thiamine biosynthesis</keyword>
<sequence length="213" mass="21562">MSNHRPAKAFDLSLYLVTDAALCATTGLIDTVLAAVRGGVTMVQLRDKTASDAELIAQARQLMTALHGTDVPLIINDRLNVAIAAGADGLHIGQGDGDIAEARRQLGPDAILGLSVENSAQLAALDPEGLDYIGIGPVFATASKQDHAPPLGMEGLTELAASSPLPSVAIGGLNTSHVEAIRQSGANGLAVISAICGQPDPQAAAAAFDLSSA</sequence>
<dbReference type="UniPathway" id="UPA00060">
    <property type="reaction ID" value="UER00141"/>
</dbReference>
<evidence type="ECO:0000256" key="8">
    <source>
        <dbReference type="ARBA" id="ARBA00047851"/>
    </source>
</evidence>